<proteinExistence type="predicted"/>
<name>A0A701VXJ2_SALER</name>
<dbReference type="EMBL" id="DAAMFG010000002">
    <property type="protein sequence ID" value="HAC6411087.1"/>
    <property type="molecule type" value="Genomic_DNA"/>
</dbReference>
<reference evidence="1" key="1">
    <citation type="journal article" date="2018" name="Genome Biol.">
        <title>SKESA: strategic k-mer extension for scrupulous assemblies.</title>
        <authorList>
            <person name="Souvorov A."/>
            <person name="Agarwala R."/>
            <person name="Lipman D.J."/>
        </authorList>
    </citation>
    <scope>NUCLEOTIDE SEQUENCE</scope>
    <source>
        <strain evidence="1">6308-69</strain>
    </source>
</reference>
<protein>
    <submittedName>
        <fullName evidence="1">Uncharacterized protein</fullName>
    </submittedName>
</protein>
<organism evidence="1">
    <name type="scientific">Salmonella enterica subsp. salamae serovar 58:a:-</name>
    <dbReference type="NCBI Taxonomy" id="1967623"/>
    <lineage>
        <taxon>Bacteria</taxon>
        <taxon>Pseudomonadati</taxon>
        <taxon>Pseudomonadota</taxon>
        <taxon>Gammaproteobacteria</taxon>
        <taxon>Enterobacterales</taxon>
        <taxon>Enterobacteriaceae</taxon>
        <taxon>Salmonella</taxon>
    </lineage>
</organism>
<sequence>MKINIDKLQKIIAGNPNLHAYQAFGNEGRECLTSLQNQLKIIYQHYPAENISFNFTIVMRVTQNSSSSLLEEWPESIHGFNIEDIQFELGKVKKSNVVIELMEGGDYYLYSSDMCFETYELVNDYIIYNFYKGVEKFIIKSNEDFVHPPSPIMVSNFSIPTYHSLDEALDTYYIKMAKETTCKILQNIWHGGVTGPRLILSNKPESIMRDSLTQALTLVLGKGVEVKAEHNTDETKPVDIKVSWYGSRATALIEIKWLGSSIKENPKDVKKPFTTYWDSRAHDGAQQLIDYIDREIRSCTESIPQAYLVVFDARRESLKNISDKVSIDDAFFYEDKEITYDSKYDLLPYFNKPLRFYLRPRYSSL</sequence>
<evidence type="ECO:0000313" key="1">
    <source>
        <dbReference type="EMBL" id="HAC6411087.1"/>
    </source>
</evidence>
<comment type="caution">
    <text evidence="1">The sequence shown here is derived from an EMBL/GenBank/DDBJ whole genome shotgun (WGS) entry which is preliminary data.</text>
</comment>
<reference evidence="1" key="2">
    <citation type="submission" date="2018-07" db="EMBL/GenBank/DDBJ databases">
        <authorList>
            <consortium name="NCBI Pathogen Detection Project"/>
        </authorList>
    </citation>
    <scope>NUCLEOTIDE SEQUENCE</scope>
    <source>
        <strain evidence="1">6308-69</strain>
    </source>
</reference>
<accession>A0A701VXJ2</accession>
<dbReference type="AlphaFoldDB" id="A0A701VXJ2"/>
<gene>
    <name evidence="1" type="ORF">G0B15_02825</name>
</gene>